<keyword evidence="3" id="KW-1185">Reference proteome</keyword>
<dbReference type="InterPro" id="IPR019734">
    <property type="entry name" value="TPR_rpt"/>
</dbReference>
<keyword evidence="1" id="KW-0802">TPR repeat</keyword>
<name>A0AA35SH66_GEOBA</name>
<dbReference type="PROSITE" id="PS50005">
    <property type="entry name" value="TPR"/>
    <property type="match status" value="1"/>
</dbReference>
<dbReference type="InterPro" id="IPR011990">
    <property type="entry name" value="TPR-like_helical_dom_sf"/>
</dbReference>
<sequence>MSDPITDAQALETEGKLAEAIQAYDSILSTTDETSTLALANFRLGTIYRTWRELFTAQRFLTKAHQLSPSDTGIRDAIAELNLHFSENRDAIAEEMSRKNSDQIVSLFRIATGIKLITMDKAVQAYPLLKSRTKIFPNAAVAKHLLTNIQITEEERNSAIDFLLERDWLVKTDVSLYTIGKSGLSAFYTELAQLHVANAAYSEAVACYEQAYWLDPSQHHLRYQQLICHTEAEAWDAAVGMLEQLPTEVPEDVDLVVYHTAVAQSYHHAYQTTQDENAKQKVIEACETVLRLDKKAKEISKLLASYQGKRSWWRR</sequence>
<organism evidence="2 3">
    <name type="scientific">Geodia barretti</name>
    <name type="common">Barrett's horny sponge</name>
    <dbReference type="NCBI Taxonomy" id="519541"/>
    <lineage>
        <taxon>Eukaryota</taxon>
        <taxon>Metazoa</taxon>
        <taxon>Porifera</taxon>
        <taxon>Demospongiae</taxon>
        <taxon>Heteroscleromorpha</taxon>
        <taxon>Tetractinellida</taxon>
        <taxon>Astrophorina</taxon>
        <taxon>Geodiidae</taxon>
        <taxon>Geodia</taxon>
    </lineage>
</organism>
<proteinExistence type="predicted"/>
<gene>
    <name evidence="2" type="ORF">GBAR_LOCUS16667</name>
</gene>
<dbReference type="SUPFAM" id="SSF48452">
    <property type="entry name" value="TPR-like"/>
    <property type="match status" value="1"/>
</dbReference>
<evidence type="ECO:0000256" key="1">
    <source>
        <dbReference type="PROSITE-ProRule" id="PRU00339"/>
    </source>
</evidence>
<evidence type="ECO:0000313" key="3">
    <source>
        <dbReference type="Proteomes" id="UP001174909"/>
    </source>
</evidence>
<dbReference type="Gene3D" id="1.25.40.10">
    <property type="entry name" value="Tetratricopeptide repeat domain"/>
    <property type="match status" value="2"/>
</dbReference>
<comment type="caution">
    <text evidence="2">The sequence shown here is derived from an EMBL/GenBank/DDBJ whole genome shotgun (WGS) entry which is preliminary data.</text>
</comment>
<dbReference type="AlphaFoldDB" id="A0AA35SH66"/>
<reference evidence="2" key="1">
    <citation type="submission" date="2023-03" db="EMBL/GenBank/DDBJ databases">
        <authorList>
            <person name="Steffen K."/>
            <person name="Cardenas P."/>
        </authorList>
    </citation>
    <scope>NUCLEOTIDE SEQUENCE</scope>
</reference>
<evidence type="ECO:0000313" key="2">
    <source>
        <dbReference type="EMBL" id="CAI8029329.1"/>
    </source>
</evidence>
<evidence type="ECO:0008006" key="4">
    <source>
        <dbReference type="Google" id="ProtNLM"/>
    </source>
</evidence>
<dbReference type="Proteomes" id="UP001174909">
    <property type="component" value="Unassembled WGS sequence"/>
</dbReference>
<protein>
    <recommendedName>
        <fullName evidence="4">Tetratricopeptide repeat protein</fullName>
    </recommendedName>
</protein>
<dbReference type="EMBL" id="CASHTH010002395">
    <property type="protein sequence ID" value="CAI8029329.1"/>
    <property type="molecule type" value="Genomic_DNA"/>
</dbReference>
<feature type="repeat" description="TPR" evidence="1">
    <location>
        <begin position="185"/>
        <end position="218"/>
    </location>
</feature>
<accession>A0AA35SH66</accession>